<reference evidence="3 4" key="1">
    <citation type="submission" date="2018-01" db="EMBL/GenBank/DDBJ databases">
        <title>A novel member of the phylum Bacteroidetes isolated from glacier ice.</title>
        <authorList>
            <person name="Liu Q."/>
            <person name="Xin Y.-H."/>
        </authorList>
    </citation>
    <scope>NUCLEOTIDE SEQUENCE [LARGE SCALE GENOMIC DNA]</scope>
    <source>
        <strain evidence="3 4">RB1R16</strain>
    </source>
</reference>
<name>A0A2S7ST06_9BACT</name>
<protein>
    <recommendedName>
        <fullName evidence="5">Pentapeptide MXKDX repeat protein</fullName>
    </recommendedName>
</protein>
<feature type="compositionally biased region" description="Basic and acidic residues" evidence="1">
    <location>
        <begin position="22"/>
        <end position="62"/>
    </location>
</feature>
<evidence type="ECO:0000256" key="1">
    <source>
        <dbReference type="SAM" id="MobiDB-lite"/>
    </source>
</evidence>
<feature type="signal peptide" evidence="2">
    <location>
        <begin position="1"/>
        <end position="20"/>
    </location>
</feature>
<feature type="region of interest" description="Disordered" evidence="1">
    <location>
        <begin position="22"/>
        <end position="101"/>
    </location>
</feature>
<dbReference type="EMBL" id="PPSL01000005">
    <property type="protein sequence ID" value="PQJ09737.1"/>
    <property type="molecule type" value="Genomic_DNA"/>
</dbReference>
<evidence type="ECO:0000256" key="2">
    <source>
        <dbReference type="SAM" id="SignalP"/>
    </source>
</evidence>
<proteinExistence type="predicted"/>
<comment type="caution">
    <text evidence="3">The sequence shown here is derived from an EMBL/GenBank/DDBJ whole genome shotgun (WGS) entry which is preliminary data.</text>
</comment>
<evidence type="ECO:0000313" key="4">
    <source>
        <dbReference type="Proteomes" id="UP000239872"/>
    </source>
</evidence>
<accession>A0A2S7ST06</accession>
<dbReference type="Proteomes" id="UP000239872">
    <property type="component" value="Unassembled WGS sequence"/>
</dbReference>
<keyword evidence="2" id="KW-0732">Signal</keyword>
<dbReference type="AlphaFoldDB" id="A0A2S7ST06"/>
<sequence length="101" mass="10986">MRKLVCMLVALFVMSQVTFAQDKKATKKDAPKTELKAADAKATKLKKDGTPDMRHKENKEAAAKAAPAGPLKKDGTPDMRHKANKDAAKKDAAKKDAPKQK</sequence>
<keyword evidence="4" id="KW-1185">Reference proteome</keyword>
<organism evidence="3 4">
    <name type="scientific">Flavipsychrobacter stenotrophus</name>
    <dbReference type="NCBI Taxonomy" id="2077091"/>
    <lineage>
        <taxon>Bacteria</taxon>
        <taxon>Pseudomonadati</taxon>
        <taxon>Bacteroidota</taxon>
        <taxon>Chitinophagia</taxon>
        <taxon>Chitinophagales</taxon>
        <taxon>Chitinophagaceae</taxon>
        <taxon>Flavipsychrobacter</taxon>
    </lineage>
</organism>
<evidence type="ECO:0008006" key="5">
    <source>
        <dbReference type="Google" id="ProtNLM"/>
    </source>
</evidence>
<feature type="compositionally biased region" description="Basic and acidic residues" evidence="1">
    <location>
        <begin position="71"/>
        <end position="101"/>
    </location>
</feature>
<evidence type="ECO:0000313" key="3">
    <source>
        <dbReference type="EMBL" id="PQJ09737.1"/>
    </source>
</evidence>
<feature type="chain" id="PRO_5015499569" description="Pentapeptide MXKDX repeat protein" evidence="2">
    <location>
        <begin position="21"/>
        <end position="101"/>
    </location>
</feature>
<dbReference type="RefSeq" id="WP_105040509.1">
    <property type="nucleotide sequence ID" value="NZ_PPSL01000005.1"/>
</dbReference>
<gene>
    <name evidence="3" type="ORF">CJD36_017565</name>
</gene>